<dbReference type="EMBL" id="KL142401">
    <property type="protein sequence ID" value="KDR69660.1"/>
    <property type="molecule type" value="Genomic_DNA"/>
</dbReference>
<protein>
    <submittedName>
        <fullName evidence="2">Uncharacterized protein</fullName>
    </submittedName>
</protein>
<evidence type="ECO:0000256" key="1">
    <source>
        <dbReference type="SAM" id="MobiDB-lite"/>
    </source>
</evidence>
<dbReference type="AlphaFoldDB" id="A0A067SFD5"/>
<sequence>MIPFSLSRFPSTNLNLAAVQLFRCSSITLPDPAPPRLPLQDCPASRMSCSFLGSYACSCPRSARPGSRPGSPADIQPHKPNST</sequence>
<gene>
    <name evidence="2" type="ORF">GALMADRAFT_230604</name>
</gene>
<keyword evidence="3" id="KW-1185">Reference proteome</keyword>
<reference evidence="3" key="1">
    <citation type="journal article" date="2014" name="Proc. Natl. Acad. Sci. U.S.A.">
        <title>Extensive sampling of basidiomycete genomes demonstrates inadequacy of the white-rot/brown-rot paradigm for wood decay fungi.</title>
        <authorList>
            <person name="Riley R."/>
            <person name="Salamov A.A."/>
            <person name="Brown D.W."/>
            <person name="Nagy L.G."/>
            <person name="Floudas D."/>
            <person name="Held B.W."/>
            <person name="Levasseur A."/>
            <person name="Lombard V."/>
            <person name="Morin E."/>
            <person name="Otillar R."/>
            <person name="Lindquist E.A."/>
            <person name="Sun H."/>
            <person name="LaButti K.M."/>
            <person name="Schmutz J."/>
            <person name="Jabbour D."/>
            <person name="Luo H."/>
            <person name="Baker S.E."/>
            <person name="Pisabarro A.G."/>
            <person name="Walton J.D."/>
            <person name="Blanchette R.A."/>
            <person name="Henrissat B."/>
            <person name="Martin F."/>
            <person name="Cullen D."/>
            <person name="Hibbett D.S."/>
            <person name="Grigoriev I.V."/>
        </authorList>
    </citation>
    <scope>NUCLEOTIDE SEQUENCE [LARGE SCALE GENOMIC DNA]</scope>
    <source>
        <strain evidence="3">CBS 339.88</strain>
    </source>
</reference>
<dbReference type="Proteomes" id="UP000027222">
    <property type="component" value="Unassembled WGS sequence"/>
</dbReference>
<name>A0A067SFD5_GALM3</name>
<organism evidence="2 3">
    <name type="scientific">Galerina marginata (strain CBS 339.88)</name>
    <dbReference type="NCBI Taxonomy" id="685588"/>
    <lineage>
        <taxon>Eukaryota</taxon>
        <taxon>Fungi</taxon>
        <taxon>Dikarya</taxon>
        <taxon>Basidiomycota</taxon>
        <taxon>Agaricomycotina</taxon>
        <taxon>Agaricomycetes</taxon>
        <taxon>Agaricomycetidae</taxon>
        <taxon>Agaricales</taxon>
        <taxon>Agaricineae</taxon>
        <taxon>Strophariaceae</taxon>
        <taxon>Galerina</taxon>
    </lineage>
</organism>
<dbReference type="HOGENOM" id="CLU_2542732_0_0_1"/>
<proteinExistence type="predicted"/>
<feature type="region of interest" description="Disordered" evidence="1">
    <location>
        <begin position="61"/>
        <end position="83"/>
    </location>
</feature>
<evidence type="ECO:0000313" key="3">
    <source>
        <dbReference type="Proteomes" id="UP000027222"/>
    </source>
</evidence>
<accession>A0A067SFD5</accession>
<evidence type="ECO:0000313" key="2">
    <source>
        <dbReference type="EMBL" id="KDR69660.1"/>
    </source>
</evidence>